<dbReference type="AlphaFoldDB" id="K1V9M0"/>
<feature type="non-terminal residue" evidence="2">
    <location>
        <position position="1"/>
    </location>
</feature>
<protein>
    <submittedName>
        <fullName evidence="2">Uncharacterized protein</fullName>
    </submittedName>
</protein>
<dbReference type="EMBL" id="AJWY01000820">
    <property type="protein sequence ID" value="EKC80636.1"/>
    <property type="molecule type" value="Genomic_DNA"/>
</dbReference>
<keyword evidence="1" id="KW-0812">Transmembrane</keyword>
<accession>K1V9M0</accession>
<name>K1V9M0_9ZZZZ</name>
<feature type="transmembrane region" description="Helical" evidence="1">
    <location>
        <begin position="41"/>
        <end position="58"/>
    </location>
</feature>
<organism evidence="2">
    <name type="scientific">human gut metagenome</name>
    <dbReference type="NCBI Taxonomy" id="408170"/>
    <lineage>
        <taxon>unclassified sequences</taxon>
        <taxon>metagenomes</taxon>
        <taxon>organismal metagenomes</taxon>
    </lineage>
</organism>
<feature type="transmembrane region" description="Helical" evidence="1">
    <location>
        <begin position="134"/>
        <end position="152"/>
    </location>
</feature>
<reference evidence="2" key="1">
    <citation type="journal article" date="2013" name="Environ. Microbiol.">
        <title>Microbiota from the distal guts of lean and obese adolescents exhibit partial functional redundancy besides clear differences in community structure.</title>
        <authorList>
            <person name="Ferrer M."/>
            <person name="Ruiz A."/>
            <person name="Lanza F."/>
            <person name="Haange S.B."/>
            <person name="Oberbach A."/>
            <person name="Till H."/>
            <person name="Bargiela R."/>
            <person name="Campoy C."/>
            <person name="Segura M.T."/>
            <person name="Richter M."/>
            <person name="von Bergen M."/>
            <person name="Seifert J."/>
            <person name="Suarez A."/>
        </authorList>
    </citation>
    <scope>NUCLEOTIDE SEQUENCE</scope>
</reference>
<sequence>ALAANIKANTFVLSLVAAGLMAVDAWLFAEHPFKKGLARRTGFAIACFAAPMLIYYFWNIRYVGILVAKSASEGGTGETSAPLSAVVINGIKILLGQPVEGFYAERQSQFTQAMADMGHQFWTSDGRLSMIGQGRNVVVLILLVFLVAAICARGRQLKLRIGCIGVLSLACFVGYNLMLALSYGFIFKPDQAVGLVDYNRYIYTYYIGWFFMALACWSTALQTADGEQKAPARRWIALAGQAGVLLMAAAMLVRVNGMILPQLSVLGFSDGEFADRKTARAEADWLRSDYLNENDRVFFAARGITANTGSLPCLIFTPSWWITPAWGPRRRAAAEPSACRSWNRRRRA</sequence>
<feature type="transmembrane region" description="Helical" evidence="1">
    <location>
        <begin position="6"/>
        <end position="29"/>
    </location>
</feature>
<keyword evidence="1" id="KW-0472">Membrane</keyword>
<feature type="transmembrane region" description="Helical" evidence="1">
    <location>
        <begin position="206"/>
        <end position="223"/>
    </location>
</feature>
<evidence type="ECO:0000256" key="1">
    <source>
        <dbReference type="SAM" id="Phobius"/>
    </source>
</evidence>
<gene>
    <name evidence="2" type="ORF">LEA_01172</name>
</gene>
<proteinExistence type="predicted"/>
<keyword evidence="1" id="KW-1133">Transmembrane helix</keyword>
<comment type="caution">
    <text evidence="2">The sequence shown here is derived from an EMBL/GenBank/DDBJ whole genome shotgun (WGS) entry which is preliminary data.</text>
</comment>
<feature type="transmembrane region" description="Helical" evidence="1">
    <location>
        <begin position="235"/>
        <end position="253"/>
    </location>
</feature>
<evidence type="ECO:0000313" key="2">
    <source>
        <dbReference type="EMBL" id="EKC80636.1"/>
    </source>
</evidence>
<feature type="transmembrane region" description="Helical" evidence="1">
    <location>
        <begin position="164"/>
        <end position="186"/>
    </location>
</feature>